<dbReference type="EMBL" id="QRMS01000003">
    <property type="protein sequence ID" value="RHJ87465.1"/>
    <property type="molecule type" value="Genomic_DNA"/>
</dbReference>
<dbReference type="GO" id="GO:0015252">
    <property type="term" value="F:proton channel activity"/>
    <property type="evidence" value="ECO:0007669"/>
    <property type="project" value="InterPro"/>
</dbReference>
<keyword evidence="10 13" id="KW-0472">Membrane</keyword>
<dbReference type="RefSeq" id="WP_118335889.1">
    <property type="nucleotide sequence ID" value="NZ_JBKYJU010000003.1"/>
</dbReference>
<dbReference type="Proteomes" id="UP000284841">
    <property type="component" value="Unassembled WGS sequence"/>
</dbReference>
<dbReference type="STRING" id="1776384.GCA_900086585_01025"/>
<evidence type="ECO:0000256" key="5">
    <source>
        <dbReference type="ARBA" id="ARBA00022692"/>
    </source>
</evidence>
<evidence type="ECO:0000256" key="8">
    <source>
        <dbReference type="ARBA" id="ARBA00022989"/>
    </source>
</evidence>
<keyword evidence="5 13" id="KW-0812">Transmembrane</keyword>
<dbReference type="Pfam" id="PF06736">
    <property type="entry name" value="TMEM175"/>
    <property type="match status" value="1"/>
</dbReference>
<sequence>MRKRKAVKIRNRMRIEKNRIEAFSDGVMAIIVTIMMLNIPLPGSYSRESLTAFLFNIAVFFVSFIVVGAQWVKHLQLFTMCRDISEKVLWRNLLHLFFLSLMPLFTKWIMENPGRVLPAIAYDVLFAAVFLTFHLLHNAVLLDNKRVDEFRRRLQNQNLRRHFSWIAFSLFFLFVIAVVAVSFFVPAVSIVFFVALPVISSLFNLWVDGRGGFKKAFFHRKQKLVG</sequence>
<feature type="transmembrane region" description="Helical" evidence="13">
    <location>
        <begin position="53"/>
        <end position="72"/>
    </location>
</feature>
<feature type="transmembrane region" description="Helical" evidence="13">
    <location>
        <begin position="116"/>
        <end position="142"/>
    </location>
</feature>
<evidence type="ECO:0000256" key="1">
    <source>
        <dbReference type="ARBA" id="ARBA00004141"/>
    </source>
</evidence>
<evidence type="ECO:0000256" key="2">
    <source>
        <dbReference type="ARBA" id="ARBA00006920"/>
    </source>
</evidence>
<evidence type="ECO:0000256" key="4">
    <source>
        <dbReference type="ARBA" id="ARBA00022538"/>
    </source>
</evidence>
<protein>
    <submittedName>
        <fullName evidence="14">DUF1211 domain-containing protein</fullName>
    </submittedName>
</protein>
<feature type="transmembrane region" description="Helical" evidence="13">
    <location>
        <begin position="163"/>
        <end position="184"/>
    </location>
</feature>
<dbReference type="OrthoDB" id="7626281at2"/>
<comment type="catalytic activity">
    <reaction evidence="12">
        <text>K(+)(in) = K(+)(out)</text>
        <dbReference type="Rhea" id="RHEA:29463"/>
        <dbReference type="ChEBI" id="CHEBI:29103"/>
    </reaction>
</comment>
<feature type="transmembrane region" description="Helical" evidence="13">
    <location>
        <begin position="93"/>
        <end position="110"/>
    </location>
</feature>
<keyword evidence="4" id="KW-0633">Potassium transport</keyword>
<reference evidence="14 15" key="1">
    <citation type="submission" date="2018-08" db="EMBL/GenBank/DDBJ databases">
        <title>A genome reference for cultivated species of the human gut microbiota.</title>
        <authorList>
            <person name="Zou Y."/>
            <person name="Xue W."/>
            <person name="Luo G."/>
        </authorList>
    </citation>
    <scope>NUCLEOTIDE SEQUENCE [LARGE SCALE GENOMIC DNA]</scope>
    <source>
        <strain evidence="14 15">AM07-24</strain>
    </source>
</reference>
<dbReference type="GO" id="GO:0005267">
    <property type="term" value="F:potassium channel activity"/>
    <property type="evidence" value="ECO:0007669"/>
    <property type="project" value="UniProtKB-KW"/>
</dbReference>
<accession>A0A415E1E3</accession>
<dbReference type="PANTHER" id="PTHR31462:SF5">
    <property type="entry name" value="ENDOSOMAL_LYSOSOMAL PROTON CHANNEL TMEM175"/>
    <property type="match status" value="1"/>
</dbReference>
<keyword evidence="8 13" id="KW-1133">Transmembrane helix</keyword>
<keyword evidence="6" id="KW-0631">Potassium channel</keyword>
<evidence type="ECO:0000256" key="3">
    <source>
        <dbReference type="ARBA" id="ARBA00022448"/>
    </source>
</evidence>
<keyword evidence="3" id="KW-0813">Transport</keyword>
<gene>
    <name evidence="14" type="ORF">DW099_12265</name>
</gene>
<keyword evidence="15" id="KW-1185">Reference proteome</keyword>
<keyword evidence="7" id="KW-0630">Potassium</keyword>
<evidence type="ECO:0000256" key="11">
    <source>
        <dbReference type="ARBA" id="ARBA00023303"/>
    </source>
</evidence>
<evidence type="ECO:0000256" key="7">
    <source>
        <dbReference type="ARBA" id="ARBA00022958"/>
    </source>
</evidence>
<dbReference type="GO" id="GO:0016020">
    <property type="term" value="C:membrane"/>
    <property type="evidence" value="ECO:0007669"/>
    <property type="project" value="UniProtKB-SubCell"/>
</dbReference>
<comment type="similarity">
    <text evidence="2">Belongs to the TMEM175 family.</text>
</comment>
<evidence type="ECO:0000256" key="9">
    <source>
        <dbReference type="ARBA" id="ARBA00023065"/>
    </source>
</evidence>
<evidence type="ECO:0000256" key="10">
    <source>
        <dbReference type="ARBA" id="ARBA00023136"/>
    </source>
</evidence>
<comment type="subcellular location">
    <subcellularLocation>
        <location evidence="1">Membrane</location>
        <topology evidence="1">Multi-pass membrane protein</topology>
    </subcellularLocation>
</comment>
<name>A0A415E1E3_9FIRM</name>
<feature type="transmembrane region" description="Helical" evidence="13">
    <location>
        <begin position="190"/>
        <end position="207"/>
    </location>
</feature>
<evidence type="ECO:0000256" key="6">
    <source>
        <dbReference type="ARBA" id="ARBA00022826"/>
    </source>
</evidence>
<dbReference type="AlphaFoldDB" id="A0A415E1E3"/>
<evidence type="ECO:0000256" key="12">
    <source>
        <dbReference type="ARBA" id="ARBA00034430"/>
    </source>
</evidence>
<feature type="transmembrane region" description="Helical" evidence="13">
    <location>
        <begin position="20"/>
        <end position="41"/>
    </location>
</feature>
<dbReference type="InterPro" id="IPR010617">
    <property type="entry name" value="TMEM175-like"/>
</dbReference>
<dbReference type="PANTHER" id="PTHR31462">
    <property type="entry name" value="ENDOSOMAL/LYSOSOMAL POTASSIUM CHANNEL TMEM175"/>
    <property type="match status" value="1"/>
</dbReference>
<organism evidence="14 15">
    <name type="scientific">Emergencia timonensis</name>
    <dbReference type="NCBI Taxonomy" id="1776384"/>
    <lineage>
        <taxon>Bacteria</taxon>
        <taxon>Bacillati</taxon>
        <taxon>Bacillota</taxon>
        <taxon>Clostridia</taxon>
        <taxon>Peptostreptococcales</taxon>
        <taxon>Anaerovoracaceae</taxon>
        <taxon>Emergencia</taxon>
    </lineage>
</organism>
<keyword evidence="9" id="KW-0406">Ion transport</keyword>
<comment type="caution">
    <text evidence="14">The sequence shown here is derived from an EMBL/GenBank/DDBJ whole genome shotgun (WGS) entry which is preliminary data.</text>
</comment>
<evidence type="ECO:0000313" key="15">
    <source>
        <dbReference type="Proteomes" id="UP000284841"/>
    </source>
</evidence>
<proteinExistence type="inferred from homology"/>
<evidence type="ECO:0000313" key="14">
    <source>
        <dbReference type="EMBL" id="RHJ87465.1"/>
    </source>
</evidence>
<keyword evidence="11" id="KW-0407">Ion channel</keyword>
<evidence type="ECO:0000256" key="13">
    <source>
        <dbReference type="SAM" id="Phobius"/>
    </source>
</evidence>